<protein>
    <submittedName>
        <fullName evidence="1">Uncharacterized protein</fullName>
    </submittedName>
</protein>
<keyword evidence="2" id="KW-1185">Reference proteome</keyword>
<name>A0A7I8KUY9_SPIIN</name>
<dbReference type="EMBL" id="LR746272">
    <property type="protein sequence ID" value="CAA7401633.1"/>
    <property type="molecule type" value="Genomic_DNA"/>
</dbReference>
<evidence type="ECO:0000313" key="1">
    <source>
        <dbReference type="EMBL" id="CAA7401633.1"/>
    </source>
</evidence>
<organism evidence="1 2">
    <name type="scientific">Spirodela intermedia</name>
    <name type="common">Intermediate duckweed</name>
    <dbReference type="NCBI Taxonomy" id="51605"/>
    <lineage>
        <taxon>Eukaryota</taxon>
        <taxon>Viridiplantae</taxon>
        <taxon>Streptophyta</taxon>
        <taxon>Embryophyta</taxon>
        <taxon>Tracheophyta</taxon>
        <taxon>Spermatophyta</taxon>
        <taxon>Magnoliopsida</taxon>
        <taxon>Liliopsida</taxon>
        <taxon>Araceae</taxon>
        <taxon>Lemnoideae</taxon>
        <taxon>Spirodela</taxon>
    </lineage>
</organism>
<evidence type="ECO:0000313" key="2">
    <source>
        <dbReference type="Proteomes" id="UP000663760"/>
    </source>
</evidence>
<reference evidence="1" key="1">
    <citation type="submission" date="2020-02" db="EMBL/GenBank/DDBJ databases">
        <authorList>
            <person name="Scholz U."/>
            <person name="Mascher M."/>
            <person name="Fiebig A."/>
        </authorList>
    </citation>
    <scope>NUCLEOTIDE SEQUENCE</scope>
</reference>
<proteinExistence type="predicted"/>
<gene>
    <name evidence="1" type="ORF">SI8410_09012311</name>
</gene>
<accession>A0A7I8KUY9</accession>
<dbReference type="Proteomes" id="UP000663760">
    <property type="component" value="Chromosome 9"/>
</dbReference>
<sequence>MSPPWHGLDITWMVACAIERREHNENKLLETNAREFESNLTMYEQEKTSTISELPRSLTAPKVALHVESTCFVIDNYLP</sequence>
<dbReference type="AlphaFoldDB" id="A0A7I8KUY9"/>